<dbReference type="InterPro" id="IPR044294">
    <property type="entry name" value="Lipase-like"/>
</dbReference>
<dbReference type="Pfam" id="PF05057">
    <property type="entry name" value="DUF676"/>
    <property type="match status" value="1"/>
</dbReference>
<evidence type="ECO:0000256" key="3">
    <source>
        <dbReference type="SAM" id="Phobius"/>
    </source>
</evidence>
<dbReference type="Gene3D" id="3.40.50.1820">
    <property type="entry name" value="alpha/beta hydrolase"/>
    <property type="match status" value="1"/>
</dbReference>
<dbReference type="SUPFAM" id="SSF53474">
    <property type="entry name" value="alpha/beta-Hydrolases"/>
    <property type="match status" value="1"/>
</dbReference>
<feature type="transmembrane region" description="Helical" evidence="3">
    <location>
        <begin position="286"/>
        <end position="309"/>
    </location>
</feature>
<evidence type="ECO:0000256" key="1">
    <source>
        <dbReference type="ARBA" id="ARBA00007920"/>
    </source>
</evidence>
<dbReference type="InterPro" id="IPR007751">
    <property type="entry name" value="DUF676_lipase-like"/>
</dbReference>
<sequence>MVDSSPVIPVHLLVLVHGMWGNPGHLGEMARIIRETKEEAGPDGTKLQVLLAETNREDSTYDGVDWGAERVAEEVIQEVEKLANEGKRVARFSVTGYSLGGLVSRYLVGILYQRKFFEDVQPVNFNTVATPHIGLLRYSSILSSLTFALGSRLLSRTGEQFYCVDKWSSTGRPLLEVLADPNRIFYQALSKFKNIRIYANAVNDMTVPYTTAAIELQDPFADMSTSGLEIDLQENYCPLIESMTVPPSPPPPPPSPRVLSLAWFKRFRSTRPFLPPFLQFKFPFNILLYISLPLLIPVAILTALTHFALATHSSRRRIKLLEKDAPAHGRLSHVLAQLEKQVEDAVAEFIDSSDPDESEPSSSSPPLHIKGKPGKPSSAQPILSPVQKRIVVSLNKLPIKKELAYIDGVRNSHATIVCRDVKRFDFHRRGEGVLKHWADSFML</sequence>
<protein>
    <submittedName>
        <fullName evidence="5">DUF676-domain-containing protein</fullName>
    </submittedName>
</protein>
<organism evidence="5 6">
    <name type="scientific">Pleurotus eryngii</name>
    <name type="common">Boletus of the steppes</name>
    <dbReference type="NCBI Taxonomy" id="5323"/>
    <lineage>
        <taxon>Eukaryota</taxon>
        <taxon>Fungi</taxon>
        <taxon>Dikarya</taxon>
        <taxon>Basidiomycota</taxon>
        <taxon>Agaricomycotina</taxon>
        <taxon>Agaricomycetes</taxon>
        <taxon>Agaricomycetidae</taxon>
        <taxon>Agaricales</taxon>
        <taxon>Pleurotineae</taxon>
        <taxon>Pleurotaceae</taxon>
        <taxon>Pleurotus</taxon>
    </lineage>
</organism>
<keyword evidence="3" id="KW-0472">Membrane</keyword>
<feature type="domain" description="DUF676" evidence="4">
    <location>
        <begin position="10"/>
        <end position="211"/>
    </location>
</feature>
<feature type="region of interest" description="Disordered" evidence="2">
    <location>
        <begin position="350"/>
        <end position="381"/>
    </location>
</feature>
<evidence type="ECO:0000256" key="2">
    <source>
        <dbReference type="SAM" id="MobiDB-lite"/>
    </source>
</evidence>
<keyword evidence="3" id="KW-1133">Transmembrane helix</keyword>
<accession>A0A9P6A5M3</accession>
<keyword evidence="6" id="KW-1185">Reference proteome</keyword>
<evidence type="ECO:0000313" key="5">
    <source>
        <dbReference type="EMBL" id="KAF9499676.1"/>
    </source>
</evidence>
<keyword evidence="3" id="KW-0812">Transmembrane</keyword>
<dbReference type="PANTHER" id="PTHR12482:SF62">
    <property type="entry name" value="LIPASE ROG1-RELATED"/>
    <property type="match status" value="1"/>
</dbReference>
<dbReference type="PANTHER" id="PTHR12482">
    <property type="entry name" value="LIPASE ROG1-RELATED-RELATED"/>
    <property type="match status" value="1"/>
</dbReference>
<dbReference type="EMBL" id="MU154531">
    <property type="protein sequence ID" value="KAF9499676.1"/>
    <property type="molecule type" value="Genomic_DNA"/>
</dbReference>
<name>A0A9P6A5M3_PLEER</name>
<dbReference type="OrthoDB" id="273452at2759"/>
<comment type="similarity">
    <text evidence="1">Belongs to the putative lipase ROG1 family.</text>
</comment>
<dbReference type="AlphaFoldDB" id="A0A9P6A5M3"/>
<proteinExistence type="inferred from homology"/>
<dbReference type="InterPro" id="IPR029058">
    <property type="entry name" value="AB_hydrolase_fold"/>
</dbReference>
<reference evidence="5" key="1">
    <citation type="submission" date="2020-11" db="EMBL/GenBank/DDBJ databases">
        <authorList>
            <consortium name="DOE Joint Genome Institute"/>
            <person name="Ahrendt S."/>
            <person name="Riley R."/>
            <person name="Andreopoulos W."/>
            <person name="Labutti K."/>
            <person name="Pangilinan J."/>
            <person name="Ruiz-Duenas F.J."/>
            <person name="Barrasa J.M."/>
            <person name="Sanchez-Garcia M."/>
            <person name="Camarero S."/>
            <person name="Miyauchi S."/>
            <person name="Serrano A."/>
            <person name="Linde D."/>
            <person name="Babiker R."/>
            <person name="Drula E."/>
            <person name="Ayuso-Fernandez I."/>
            <person name="Pacheco R."/>
            <person name="Padilla G."/>
            <person name="Ferreira P."/>
            <person name="Barriuso J."/>
            <person name="Kellner H."/>
            <person name="Castanera R."/>
            <person name="Alfaro M."/>
            <person name="Ramirez L."/>
            <person name="Pisabarro A.G."/>
            <person name="Kuo A."/>
            <person name="Tritt A."/>
            <person name="Lipzen A."/>
            <person name="He G."/>
            <person name="Yan M."/>
            <person name="Ng V."/>
            <person name="Cullen D."/>
            <person name="Martin F."/>
            <person name="Rosso M.-N."/>
            <person name="Henrissat B."/>
            <person name="Hibbett D."/>
            <person name="Martinez A.T."/>
            <person name="Grigoriev I.V."/>
        </authorList>
    </citation>
    <scope>NUCLEOTIDE SEQUENCE</scope>
    <source>
        <strain evidence="5">ATCC 90797</strain>
    </source>
</reference>
<comment type="caution">
    <text evidence="5">The sequence shown here is derived from an EMBL/GenBank/DDBJ whole genome shotgun (WGS) entry which is preliminary data.</text>
</comment>
<gene>
    <name evidence="5" type="ORF">BDN71DRAFT_1441852</name>
</gene>
<evidence type="ECO:0000259" key="4">
    <source>
        <dbReference type="Pfam" id="PF05057"/>
    </source>
</evidence>
<dbReference type="Proteomes" id="UP000807025">
    <property type="component" value="Unassembled WGS sequence"/>
</dbReference>
<evidence type="ECO:0000313" key="6">
    <source>
        <dbReference type="Proteomes" id="UP000807025"/>
    </source>
</evidence>